<accession>A0A210QPA8</accession>
<gene>
    <name evidence="5" type="ORF">KP79_PYT18281</name>
</gene>
<dbReference type="PROSITE" id="PS50002">
    <property type="entry name" value="SH3"/>
    <property type="match status" value="1"/>
</dbReference>
<proteinExistence type="predicted"/>
<dbReference type="InterPro" id="IPR001452">
    <property type="entry name" value="SH3_domain"/>
</dbReference>
<evidence type="ECO:0000256" key="2">
    <source>
        <dbReference type="PROSITE-ProRule" id="PRU00192"/>
    </source>
</evidence>
<dbReference type="SUPFAM" id="SSF50044">
    <property type="entry name" value="SH3-domain"/>
    <property type="match status" value="1"/>
</dbReference>
<feature type="region of interest" description="Disordered" evidence="3">
    <location>
        <begin position="306"/>
        <end position="396"/>
    </location>
</feature>
<evidence type="ECO:0000256" key="1">
    <source>
        <dbReference type="ARBA" id="ARBA00022443"/>
    </source>
</evidence>
<evidence type="ECO:0000256" key="3">
    <source>
        <dbReference type="SAM" id="MobiDB-lite"/>
    </source>
</evidence>
<feature type="domain" description="SH3" evidence="4">
    <location>
        <begin position="524"/>
        <end position="590"/>
    </location>
</feature>
<name>A0A210QPA8_MIZYE</name>
<dbReference type="AlphaFoldDB" id="A0A210QPA8"/>
<evidence type="ECO:0000313" key="6">
    <source>
        <dbReference type="Proteomes" id="UP000242188"/>
    </source>
</evidence>
<evidence type="ECO:0000259" key="4">
    <source>
        <dbReference type="PROSITE" id="PS50002"/>
    </source>
</evidence>
<dbReference type="Proteomes" id="UP000242188">
    <property type="component" value="Unassembled WGS sequence"/>
</dbReference>
<feature type="compositionally biased region" description="Polar residues" evidence="3">
    <location>
        <begin position="372"/>
        <end position="381"/>
    </location>
</feature>
<keyword evidence="1 2" id="KW-0728">SH3 domain</keyword>
<dbReference type="Gene3D" id="1.20.1270.60">
    <property type="entry name" value="Arfaptin homology (AH) domain/BAR domain"/>
    <property type="match status" value="1"/>
</dbReference>
<dbReference type="Gene3D" id="2.30.30.40">
    <property type="entry name" value="SH3 Domains"/>
    <property type="match status" value="1"/>
</dbReference>
<protein>
    <recommendedName>
        <fullName evidence="4">SH3 domain-containing protein</fullName>
    </recommendedName>
</protein>
<feature type="compositionally biased region" description="Pro residues" evidence="3">
    <location>
        <begin position="449"/>
        <end position="460"/>
    </location>
</feature>
<evidence type="ECO:0000313" key="5">
    <source>
        <dbReference type="EMBL" id="OWF50566.1"/>
    </source>
</evidence>
<feature type="region of interest" description="Disordered" evidence="3">
    <location>
        <begin position="446"/>
        <end position="472"/>
    </location>
</feature>
<dbReference type="EMBL" id="NEDP02002573">
    <property type="protein sequence ID" value="OWF50566.1"/>
    <property type="molecule type" value="Genomic_DNA"/>
</dbReference>
<keyword evidence="6" id="KW-1185">Reference proteome</keyword>
<organism evidence="5 6">
    <name type="scientific">Mizuhopecten yessoensis</name>
    <name type="common">Japanese scallop</name>
    <name type="synonym">Patinopecten yessoensis</name>
    <dbReference type="NCBI Taxonomy" id="6573"/>
    <lineage>
        <taxon>Eukaryota</taxon>
        <taxon>Metazoa</taxon>
        <taxon>Spiralia</taxon>
        <taxon>Lophotrochozoa</taxon>
        <taxon>Mollusca</taxon>
        <taxon>Bivalvia</taxon>
        <taxon>Autobranchia</taxon>
        <taxon>Pteriomorphia</taxon>
        <taxon>Pectinida</taxon>
        <taxon>Pectinoidea</taxon>
        <taxon>Pectinidae</taxon>
        <taxon>Mizuhopecten</taxon>
    </lineage>
</organism>
<comment type="caution">
    <text evidence="5">The sequence shown here is derived from an EMBL/GenBank/DDBJ whole genome shotgun (WGS) entry which is preliminary data.</text>
</comment>
<dbReference type="OrthoDB" id="6162989at2759"/>
<dbReference type="InterPro" id="IPR036028">
    <property type="entry name" value="SH3-like_dom_sf"/>
</dbReference>
<dbReference type="InterPro" id="IPR027267">
    <property type="entry name" value="AH/BAR_dom_sf"/>
</dbReference>
<sequence length="603" mass="68614">MDVLPFLLVEEAIKKNKASVKLQEYVALMVWERARVEQTYIKNLNGWADKIVKEGKDFRDNEVFQMIADILPGEAELTAAAHQRVYNQILEDSGPYNILYRDMGLTEGIFHRNCRGVAGIEEDFVKDNRNRVNLESVHSHRKKAMQDCKVKLDLLESQMTSRSRLATRRSSKGRRVDSLMNKMIDQKRKHDLEEEGSEVAERELESLCQGKKMTLLEMLKDLNVLEKDRVRLMFAQLIEFMTRLRHIEMPEESATRRRAMDDMLKALSNVDALSVADAAWQKMERAAKARKVGTVFSLQDLITPSAIPGNVRPSMAPSLVRTSPSGTPGIVLPPAGGTPIPPSDARERKSSRPFGGRIRPRDRDTRRNPPRSNKSPVTFTSVHVFEPPTSSSSEESVTRVMELAKRHQHRQEEEPERVILFTRPDISDTSVRSDDIETIYLPEEDIPAYRPPAPFPPRPFCPSLSDDDEDRDDDFVDEPIIEAHAATRFGFDASNVRLYAKPLDSEPEEEEEEKEGDSDNIALMRGVRVIALHPYSARTTDQLSFKQNQVIKQKFGANDEGFAYGWTKETKLSQKQHGYYPQALVKLMVPQPGRSNKRSEKGS</sequence>
<reference evidence="5 6" key="1">
    <citation type="journal article" date="2017" name="Nat. Ecol. Evol.">
        <title>Scallop genome provides insights into evolution of bilaterian karyotype and development.</title>
        <authorList>
            <person name="Wang S."/>
            <person name="Zhang J."/>
            <person name="Jiao W."/>
            <person name="Li J."/>
            <person name="Xun X."/>
            <person name="Sun Y."/>
            <person name="Guo X."/>
            <person name="Huan P."/>
            <person name="Dong B."/>
            <person name="Zhang L."/>
            <person name="Hu X."/>
            <person name="Sun X."/>
            <person name="Wang J."/>
            <person name="Zhao C."/>
            <person name="Wang Y."/>
            <person name="Wang D."/>
            <person name="Huang X."/>
            <person name="Wang R."/>
            <person name="Lv J."/>
            <person name="Li Y."/>
            <person name="Zhang Z."/>
            <person name="Liu B."/>
            <person name="Lu W."/>
            <person name="Hui Y."/>
            <person name="Liang J."/>
            <person name="Zhou Z."/>
            <person name="Hou R."/>
            <person name="Li X."/>
            <person name="Liu Y."/>
            <person name="Li H."/>
            <person name="Ning X."/>
            <person name="Lin Y."/>
            <person name="Zhao L."/>
            <person name="Xing Q."/>
            <person name="Dou J."/>
            <person name="Li Y."/>
            <person name="Mao J."/>
            <person name="Guo H."/>
            <person name="Dou H."/>
            <person name="Li T."/>
            <person name="Mu C."/>
            <person name="Jiang W."/>
            <person name="Fu Q."/>
            <person name="Fu X."/>
            <person name="Miao Y."/>
            <person name="Liu J."/>
            <person name="Yu Q."/>
            <person name="Li R."/>
            <person name="Liao H."/>
            <person name="Li X."/>
            <person name="Kong Y."/>
            <person name="Jiang Z."/>
            <person name="Chourrout D."/>
            <person name="Li R."/>
            <person name="Bao Z."/>
        </authorList>
    </citation>
    <scope>NUCLEOTIDE SEQUENCE [LARGE SCALE GENOMIC DNA]</scope>
    <source>
        <strain evidence="5 6">PY_sf001</strain>
    </source>
</reference>